<dbReference type="SUPFAM" id="SSF102114">
    <property type="entry name" value="Radical SAM enzymes"/>
    <property type="match status" value="1"/>
</dbReference>
<comment type="caution">
    <text evidence="6">The sequence shown here is derived from an EMBL/GenBank/DDBJ whole genome shotgun (WGS) entry which is preliminary data.</text>
</comment>
<keyword evidence="2" id="KW-0479">Metal-binding</keyword>
<dbReference type="Pfam" id="PF04055">
    <property type="entry name" value="Radical_SAM"/>
    <property type="match status" value="1"/>
</dbReference>
<name>A0A849SRZ1_UNCEI</name>
<keyword evidence="4" id="KW-0411">Iron-sulfur</keyword>
<evidence type="ECO:0000259" key="5">
    <source>
        <dbReference type="PROSITE" id="PS51918"/>
    </source>
</evidence>
<evidence type="ECO:0000313" key="6">
    <source>
        <dbReference type="EMBL" id="NOT34150.1"/>
    </source>
</evidence>
<organism evidence="6 7">
    <name type="scientific">Eiseniibacteriota bacterium</name>
    <dbReference type="NCBI Taxonomy" id="2212470"/>
    <lineage>
        <taxon>Bacteria</taxon>
        <taxon>Candidatus Eiseniibacteriota</taxon>
    </lineage>
</organism>
<dbReference type="PANTHER" id="PTHR11228">
    <property type="entry name" value="RADICAL SAM DOMAIN PROTEIN"/>
    <property type="match status" value="1"/>
</dbReference>
<dbReference type="Proteomes" id="UP000580839">
    <property type="component" value="Unassembled WGS sequence"/>
</dbReference>
<dbReference type="InterPro" id="IPR058240">
    <property type="entry name" value="rSAM_sf"/>
</dbReference>
<evidence type="ECO:0000256" key="4">
    <source>
        <dbReference type="ARBA" id="ARBA00023014"/>
    </source>
</evidence>
<evidence type="ECO:0000256" key="1">
    <source>
        <dbReference type="ARBA" id="ARBA00022691"/>
    </source>
</evidence>
<dbReference type="GO" id="GO:0051536">
    <property type="term" value="F:iron-sulfur cluster binding"/>
    <property type="evidence" value="ECO:0007669"/>
    <property type="project" value="UniProtKB-KW"/>
</dbReference>
<dbReference type="CDD" id="cd01335">
    <property type="entry name" value="Radical_SAM"/>
    <property type="match status" value="1"/>
</dbReference>
<evidence type="ECO:0000256" key="2">
    <source>
        <dbReference type="ARBA" id="ARBA00022723"/>
    </source>
</evidence>
<dbReference type="InterPro" id="IPR007197">
    <property type="entry name" value="rSAM"/>
</dbReference>
<dbReference type="SFLD" id="SFLDG01067">
    <property type="entry name" value="SPASM/twitch_domain_containing"/>
    <property type="match status" value="1"/>
</dbReference>
<dbReference type="EMBL" id="JABFRW010000095">
    <property type="protein sequence ID" value="NOT34150.1"/>
    <property type="molecule type" value="Genomic_DNA"/>
</dbReference>
<gene>
    <name evidence="6" type="ORF">HOP12_08280</name>
</gene>
<dbReference type="PROSITE" id="PS51918">
    <property type="entry name" value="RADICAL_SAM"/>
    <property type="match status" value="1"/>
</dbReference>
<dbReference type="AlphaFoldDB" id="A0A849SRZ1"/>
<dbReference type="GO" id="GO:0003824">
    <property type="term" value="F:catalytic activity"/>
    <property type="evidence" value="ECO:0007669"/>
    <property type="project" value="InterPro"/>
</dbReference>
<dbReference type="GO" id="GO:0046872">
    <property type="term" value="F:metal ion binding"/>
    <property type="evidence" value="ECO:0007669"/>
    <property type="project" value="UniProtKB-KW"/>
</dbReference>
<feature type="domain" description="Radical SAM core" evidence="5">
    <location>
        <begin position="17"/>
        <end position="246"/>
    </location>
</feature>
<reference evidence="6 7" key="1">
    <citation type="submission" date="2020-04" db="EMBL/GenBank/DDBJ databases">
        <title>Metagenomic profiling of ammonia- and methane-oxidizing microorganisms in a Dutch drinking water treatment plant.</title>
        <authorList>
            <person name="Poghosyan L."/>
            <person name="Leucker S."/>
        </authorList>
    </citation>
    <scope>NUCLEOTIDE SEQUENCE [LARGE SCALE GENOMIC DNA]</scope>
    <source>
        <strain evidence="6">S-RSF-IL-03</strain>
    </source>
</reference>
<dbReference type="PANTHER" id="PTHR11228:SF7">
    <property type="entry name" value="PQQA PEPTIDE CYCLASE"/>
    <property type="match status" value="1"/>
</dbReference>
<evidence type="ECO:0000313" key="7">
    <source>
        <dbReference type="Proteomes" id="UP000580839"/>
    </source>
</evidence>
<keyword evidence="3" id="KW-0408">Iron</keyword>
<dbReference type="Gene3D" id="3.20.20.70">
    <property type="entry name" value="Aldolase class I"/>
    <property type="match status" value="1"/>
</dbReference>
<sequence>MSLVQIDDASVARFPLQPLRHLDALWIQVAGTECNLSCAHCFVPSGPGIDRHALMSRAQVRERVSEALAFGVRELYLTGGEPFVNPELFEILGDSLAHLPCTVLTNGTLFTSARLAALRHLSDESRYALELRMSLDGASADAHDRVRGAGTFERTISGLIRCEAHDLCPIVTVTQWDESEPLEFRDQWVSMLRARGLRRPRLKVLPLFRLGRESERSGGYAREESLAGLTDDAFDPERLQCGSSRAITSQGVFVCPLLVDEPRARLGATLAEARTPFELRHGACFTCYRTGMTCGNG</sequence>
<dbReference type="SFLD" id="SFLDS00029">
    <property type="entry name" value="Radical_SAM"/>
    <property type="match status" value="1"/>
</dbReference>
<keyword evidence="1" id="KW-0949">S-adenosyl-L-methionine</keyword>
<protein>
    <submittedName>
        <fullName evidence="6">Radical SAM protein</fullName>
    </submittedName>
</protein>
<evidence type="ECO:0000256" key="3">
    <source>
        <dbReference type="ARBA" id="ARBA00023004"/>
    </source>
</evidence>
<dbReference type="InterPro" id="IPR013785">
    <property type="entry name" value="Aldolase_TIM"/>
</dbReference>
<accession>A0A849SRZ1</accession>
<dbReference type="InterPro" id="IPR050377">
    <property type="entry name" value="Radical_SAM_PqqE_MftC-like"/>
</dbReference>
<proteinExistence type="predicted"/>